<name>A0A9W9KDH5_9EURO</name>
<evidence type="ECO:0000313" key="3">
    <source>
        <dbReference type="Proteomes" id="UP001149074"/>
    </source>
</evidence>
<comment type="caution">
    <text evidence="2">The sequence shown here is derived from an EMBL/GenBank/DDBJ whole genome shotgun (WGS) entry which is preliminary data.</text>
</comment>
<dbReference type="RefSeq" id="XP_056475845.1">
    <property type="nucleotide sequence ID" value="XM_056615488.1"/>
</dbReference>
<evidence type="ECO:0000313" key="2">
    <source>
        <dbReference type="EMBL" id="KAJ5102465.1"/>
    </source>
</evidence>
<organism evidence="2 3">
    <name type="scientific">Penicillium argentinense</name>
    <dbReference type="NCBI Taxonomy" id="1131581"/>
    <lineage>
        <taxon>Eukaryota</taxon>
        <taxon>Fungi</taxon>
        <taxon>Dikarya</taxon>
        <taxon>Ascomycota</taxon>
        <taxon>Pezizomycotina</taxon>
        <taxon>Eurotiomycetes</taxon>
        <taxon>Eurotiomycetidae</taxon>
        <taxon>Eurotiales</taxon>
        <taxon>Aspergillaceae</taxon>
        <taxon>Penicillium</taxon>
    </lineage>
</organism>
<accession>A0A9W9KDH5</accession>
<reference evidence="2" key="1">
    <citation type="submission" date="2022-11" db="EMBL/GenBank/DDBJ databases">
        <authorList>
            <person name="Petersen C."/>
        </authorList>
    </citation>
    <scope>NUCLEOTIDE SEQUENCE</scope>
    <source>
        <strain evidence="2">IBT 30761</strain>
    </source>
</reference>
<protein>
    <submittedName>
        <fullName evidence="2">Uncharacterized protein</fullName>
    </submittedName>
</protein>
<feature type="signal peptide" evidence="1">
    <location>
        <begin position="1"/>
        <end position="21"/>
    </location>
</feature>
<proteinExistence type="predicted"/>
<dbReference type="EMBL" id="JAPQKI010000004">
    <property type="protein sequence ID" value="KAJ5102465.1"/>
    <property type="molecule type" value="Genomic_DNA"/>
</dbReference>
<sequence length="95" mass="10241">MYFIRTLSLVLAATICTTTAAAPLSRRDILATIARRVPDPQNDSAECTEATLKLNIIFSALRGEEYPEADEARALALAETWAAIADESKWDAAGA</sequence>
<gene>
    <name evidence="2" type="ORF">N7532_002994</name>
</gene>
<evidence type="ECO:0000256" key="1">
    <source>
        <dbReference type="SAM" id="SignalP"/>
    </source>
</evidence>
<reference evidence="2" key="2">
    <citation type="journal article" date="2023" name="IMA Fungus">
        <title>Comparative genomic study of the Penicillium genus elucidates a diverse pangenome and 15 lateral gene transfer events.</title>
        <authorList>
            <person name="Petersen C."/>
            <person name="Sorensen T."/>
            <person name="Nielsen M.R."/>
            <person name="Sondergaard T.E."/>
            <person name="Sorensen J.L."/>
            <person name="Fitzpatrick D.A."/>
            <person name="Frisvad J.C."/>
            <person name="Nielsen K.L."/>
        </authorList>
    </citation>
    <scope>NUCLEOTIDE SEQUENCE</scope>
    <source>
        <strain evidence="2">IBT 30761</strain>
    </source>
</reference>
<dbReference type="GeneID" id="81354467"/>
<dbReference type="AlphaFoldDB" id="A0A9W9KDH5"/>
<dbReference type="Proteomes" id="UP001149074">
    <property type="component" value="Unassembled WGS sequence"/>
</dbReference>
<feature type="chain" id="PRO_5040854526" evidence="1">
    <location>
        <begin position="22"/>
        <end position="95"/>
    </location>
</feature>
<keyword evidence="1" id="KW-0732">Signal</keyword>
<keyword evidence="3" id="KW-1185">Reference proteome</keyword>